<dbReference type="InterPro" id="IPR023415">
    <property type="entry name" value="LDLR_class-A_CS"/>
</dbReference>
<dbReference type="Proteomes" id="UP001566132">
    <property type="component" value="Unassembled WGS sequence"/>
</dbReference>
<dbReference type="InterPro" id="IPR013783">
    <property type="entry name" value="Ig-like_fold"/>
</dbReference>
<dbReference type="PROSITE" id="PS01209">
    <property type="entry name" value="LDLRA_1"/>
    <property type="match status" value="1"/>
</dbReference>
<dbReference type="PANTHER" id="PTHR22722">
    <property type="entry name" value="LOW-DENSITY LIPOPROTEIN RECEPTOR-RELATED PROTEIN 2-RELATED"/>
    <property type="match status" value="1"/>
</dbReference>
<comment type="subcellular location">
    <subcellularLocation>
        <location evidence="1">Membrane</location>
        <topology evidence="1">Single-pass membrane protein</topology>
    </subcellularLocation>
</comment>
<reference evidence="14 15" key="1">
    <citation type="submission" date="2024-05" db="EMBL/GenBank/DDBJ databases">
        <title>Genetic variation in Jamaican populations of the coffee berry borer (Hypothenemus hampei).</title>
        <authorList>
            <person name="Errbii M."/>
            <person name="Myrie A."/>
        </authorList>
    </citation>
    <scope>NUCLEOTIDE SEQUENCE [LARGE SCALE GENOMIC DNA]</scope>
    <source>
        <strain evidence="14">JA-Hopewell-2020-01-JO</strain>
        <tissue evidence="14">Whole body</tissue>
    </source>
</reference>
<dbReference type="Gene3D" id="2.60.40.10">
    <property type="entry name" value="Immunoglobulins"/>
    <property type="match status" value="1"/>
</dbReference>
<keyword evidence="5 11" id="KW-1133">Transmembrane helix</keyword>
<evidence type="ECO:0000256" key="5">
    <source>
        <dbReference type="ARBA" id="ARBA00022989"/>
    </source>
</evidence>
<dbReference type="PROSITE" id="PS50835">
    <property type="entry name" value="IG_LIKE"/>
    <property type="match status" value="1"/>
</dbReference>
<keyword evidence="2 11" id="KW-0812">Transmembrane</keyword>
<dbReference type="PROSITE" id="PS50068">
    <property type="entry name" value="LDLRA_2"/>
    <property type="match status" value="1"/>
</dbReference>
<dbReference type="Pfam" id="PF00057">
    <property type="entry name" value="Ldl_recept_a"/>
    <property type="match status" value="1"/>
</dbReference>
<dbReference type="AlphaFoldDB" id="A0ABD1EYM4"/>
<dbReference type="Gene3D" id="4.10.400.10">
    <property type="entry name" value="Low-density Lipoprotein Receptor"/>
    <property type="match status" value="1"/>
</dbReference>
<dbReference type="EMBL" id="JBDJPC010000005">
    <property type="protein sequence ID" value="KAL1502829.1"/>
    <property type="molecule type" value="Genomic_DNA"/>
</dbReference>
<sequence>MPFILLNFLFLLCIIRHTWATLNLQINKKSENIFYPITSSIEENEGTTFSLICELVSTVNETKFDDQLLWIRDQNGNRMDVPRRNDIKEINKSEIRFQPLLLKDKGKYICVSSKFNLVKKVEVFVRNNEIKKSTKPYRDTVIVCNDNMFQCVSNGLCIIQHYVCDGRPDCRDGSDESVQKCNGDPCKDKIPCDDGRCIPAAWCCDRHHDPNCTVISRPTCCQGLTDSYEELGFPTVTHTQHTAKYFFILVCVVSILFSVILLVLIISKVALFAKKAAIQQQQQQTQLCENIALRNQTNINVIPCNLYAYHHRSSRTPRATNNIVRNIIIDSSDVNDPLLFNPSRFNVINVSEVFDQPPSYDAVLRHNRMLVEPPPPYKSQDGLNST</sequence>
<keyword evidence="7" id="KW-1015">Disulfide bond</keyword>
<keyword evidence="9" id="KW-0325">Glycoprotein</keyword>
<evidence type="ECO:0000313" key="15">
    <source>
        <dbReference type="Proteomes" id="UP001566132"/>
    </source>
</evidence>
<evidence type="ECO:0000256" key="4">
    <source>
        <dbReference type="ARBA" id="ARBA00022737"/>
    </source>
</evidence>
<dbReference type="FunFam" id="4.10.400.10:FF:000002">
    <property type="entry name" value="Low-density lipoprotein receptor-related protein 1"/>
    <property type="match status" value="1"/>
</dbReference>
<evidence type="ECO:0000256" key="8">
    <source>
        <dbReference type="ARBA" id="ARBA00023170"/>
    </source>
</evidence>
<evidence type="ECO:0000256" key="1">
    <source>
        <dbReference type="ARBA" id="ARBA00004167"/>
    </source>
</evidence>
<comment type="caution">
    <text evidence="10">Lacks conserved residue(s) required for the propagation of feature annotation.</text>
</comment>
<evidence type="ECO:0000256" key="7">
    <source>
        <dbReference type="ARBA" id="ARBA00023157"/>
    </source>
</evidence>
<evidence type="ECO:0000256" key="6">
    <source>
        <dbReference type="ARBA" id="ARBA00023136"/>
    </source>
</evidence>
<dbReference type="SMART" id="SM00192">
    <property type="entry name" value="LDLa"/>
    <property type="match status" value="1"/>
</dbReference>
<proteinExistence type="predicted"/>
<dbReference type="SUPFAM" id="SSF57424">
    <property type="entry name" value="LDL receptor-like module"/>
    <property type="match status" value="1"/>
</dbReference>
<feature type="domain" description="Ig-like" evidence="13">
    <location>
        <begin position="36"/>
        <end position="122"/>
    </location>
</feature>
<feature type="chain" id="PRO_5044785874" description="Ig-like domain-containing protein" evidence="12">
    <location>
        <begin position="21"/>
        <end position="386"/>
    </location>
</feature>
<dbReference type="InterPro" id="IPR036055">
    <property type="entry name" value="LDL_receptor-like_sf"/>
</dbReference>
<evidence type="ECO:0000313" key="14">
    <source>
        <dbReference type="EMBL" id="KAL1502829.1"/>
    </source>
</evidence>
<evidence type="ECO:0000256" key="2">
    <source>
        <dbReference type="ARBA" id="ARBA00022692"/>
    </source>
</evidence>
<evidence type="ECO:0000256" key="10">
    <source>
        <dbReference type="PROSITE-ProRule" id="PRU00124"/>
    </source>
</evidence>
<protein>
    <recommendedName>
        <fullName evidence="13">Ig-like domain-containing protein</fullName>
    </recommendedName>
</protein>
<accession>A0ABD1EYM4</accession>
<organism evidence="14 15">
    <name type="scientific">Hypothenemus hampei</name>
    <name type="common">Coffee berry borer</name>
    <dbReference type="NCBI Taxonomy" id="57062"/>
    <lineage>
        <taxon>Eukaryota</taxon>
        <taxon>Metazoa</taxon>
        <taxon>Ecdysozoa</taxon>
        <taxon>Arthropoda</taxon>
        <taxon>Hexapoda</taxon>
        <taxon>Insecta</taxon>
        <taxon>Pterygota</taxon>
        <taxon>Neoptera</taxon>
        <taxon>Endopterygota</taxon>
        <taxon>Coleoptera</taxon>
        <taxon>Polyphaga</taxon>
        <taxon>Cucujiformia</taxon>
        <taxon>Curculionidae</taxon>
        <taxon>Scolytinae</taxon>
        <taxon>Hypothenemus</taxon>
    </lineage>
</organism>
<evidence type="ECO:0000256" key="9">
    <source>
        <dbReference type="ARBA" id="ARBA00023180"/>
    </source>
</evidence>
<comment type="caution">
    <text evidence="14">The sequence shown here is derived from an EMBL/GenBank/DDBJ whole genome shotgun (WGS) entry which is preliminary data.</text>
</comment>
<keyword evidence="8" id="KW-0675">Receptor</keyword>
<evidence type="ECO:0000256" key="3">
    <source>
        <dbReference type="ARBA" id="ARBA00022729"/>
    </source>
</evidence>
<dbReference type="InterPro" id="IPR051221">
    <property type="entry name" value="LDLR-related"/>
</dbReference>
<feature type="transmembrane region" description="Helical" evidence="11">
    <location>
        <begin position="245"/>
        <end position="266"/>
    </location>
</feature>
<keyword evidence="3 12" id="KW-0732">Signal</keyword>
<evidence type="ECO:0000259" key="13">
    <source>
        <dbReference type="PROSITE" id="PS50835"/>
    </source>
</evidence>
<dbReference type="InterPro" id="IPR007110">
    <property type="entry name" value="Ig-like_dom"/>
</dbReference>
<keyword evidence="6 11" id="KW-0472">Membrane</keyword>
<name>A0ABD1EYM4_HYPHA</name>
<gene>
    <name evidence="14" type="ORF">ABEB36_007916</name>
</gene>
<dbReference type="PANTHER" id="PTHR22722:SF14">
    <property type="entry name" value="MEGALIN, ISOFORM A"/>
    <property type="match status" value="1"/>
</dbReference>
<keyword evidence="15" id="KW-1185">Reference proteome</keyword>
<evidence type="ECO:0000256" key="12">
    <source>
        <dbReference type="SAM" id="SignalP"/>
    </source>
</evidence>
<feature type="signal peptide" evidence="12">
    <location>
        <begin position="1"/>
        <end position="20"/>
    </location>
</feature>
<dbReference type="CDD" id="cd00112">
    <property type="entry name" value="LDLa"/>
    <property type="match status" value="1"/>
</dbReference>
<dbReference type="PRINTS" id="PR00261">
    <property type="entry name" value="LDLRECEPTOR"/>
</dbReference>
<keyword evidence="4" id="KW-0677">Repeat</keyword>
<evidence type="ECO:0000256" key="11">
    <source>
        <dbReference type="SAM" id="Phobius"/>
    </source>
</evidence>
<dbReference type="GO" id="GO:0016020">
    <property type="term" value="C:membrane"/>
    <property type="evidence" value="ECO:0007669"/>
    <property type="project" value="UniProtKB-SubCell"/>
</dbReference>
<dbReference type="InterPro" id="IPR002172">
    <property type="entry name" value="LDrepeatLR_classA_rpt"/>
</dbReference>